<dbReference type="Proteomes" id="UP001314170">
    <property type="component" value="Unassembled WGS sequence"/>
</dbReference>
<organism evidence="1 2">
    <name type="scientific">Dovyalis caffra</name>
    <dbReference type="NCBI Taxonomy" id="77055"/>
    <lineage>
        <taxon>Eukaryota</taxon>
        <taxon>Viridiplantae</taxon>
        <taxon>Streptophyta</taxon>
        <taxon>Embryophyta</taxon>
        <taxon>Tracheophyta</taxon>
        <taxon>Spermatophyta</taxon>
        <taxon>Magnoliopsida</taxon>
        <taxon>eudicotyledons</taxon>
        <taxon>Gunneridae</taxon>
        <taxon>Pentapetalae</taxon>
        <taxon>rosids</taxon>
        <taxon>fabids</taxon>
        <taxon>Malpighiales</taxon>
        <taxon>Salicaceae</taxon>
        <taxon>Flacourtieae</taxon>
        <taxon>Dovyalis</taxon>
    </lineage>
</organism>
<name>A0AAV1SLD2_9ROSI</name>
<dbReference type="AlphaFoldDB" id="A0AAV1SLD2"/>
<comment type="caution">
    <text evidence="1">The sequence shown here is derived from an EMBL/GenBank/DDBJ whole genome shotgun (WGS) entry which is preliminary data.</text>
</comment>
<keyword evidence="2" id="KW-1185">Reference proteome</keyword>
<evidence type="ECO:0000313" key="2">
    <source>
        <dbReference type="Proteomes" id="UP001314170"/>
    </source>
</evidence>
<proteinExistence type="predicted"/>
<dbReference type="EMBL" id="CAWUPB010001189">
    <property type="protein sequence ID" value="CAK7351675.1"/>
    <property type="molecule type" value="Genomic_DNA"/>
</dbReference>
<reference evidence="1 2" key="1">
    <citation type="submission" date="2024-01" db="EMBL/GenBank/DDBJ databases">
        <authorList>
            <person name="Waweru B."/>
        </authorList>
    </citation>
    <scope>NUCLEOTIDE SEQUENCE [LARGE SCALE GENOMIC DNA]</scope>
</reference>
<evidence type="ECO:0000313" key="1">
    <source>
        <dbReference type="EMBL" id="CAK7351675.1"/>
    </source>
</evidence>
<sequence>TPSQFLQRAVSFTEARKGNDDGIQGSCLHWTDWQKRTLHLIKILQENFPSQKNTTPAYD</sequence>
<feature type="non-terminal residue" evidence="1">
    <location>
        <position position="1"/>
    </location>
</feature>
<accession>A0AAV1SLD2</accession>
<protein>
    <submittedName>
        <fullName evidence="1">Uncharacterized protein</fullName>
    </submittedName>
</protein>
<gene>
    <name evidence="1" type="ORF">DCAF_LOCUS23941</name>
</gene>